<evidence type="ECO:0000259" key="5">
    <source>
        <dbReference type="Pfam" id="PF22890"/>
    </source>
</evidence>
<dbReference type="RefSeq" id="XP_013228859.1">
    <property type="nucleotide sequence ID" value="XM_013373405.1"/>
</dbReference>
<evidence type="ECO:0000313" key="6">
    <source>
        <dbReference type="EMBL" id="CDJ38021.1"/>
    </source>
</evidence>
<dbReference type="OrthoDB" id="124397at2759"/>
<dbReference type="InterPro" id="IPR039856">
    <property type="entry name" value="EMC2-like"/>
</dbReference>
<comment type="subunit">
    <text evidence="3">Component of the ER membrane protein complex (EMC).</text>
</comment>
<keyword evidence="3" id="KW-0472">Membrane</keyword>
<gene>
    <name evidence="6" type="ORF">ETH_00030335</name>
</gene>
<evidence type="ECO:0000313" key="7">
    <source>
        <dbReference type="Proteomes" id="UP000030747"/>
    </source>
</evidence>
<dbReference type="VEuPathDB" id="ToxoDB:ETH2_1367800"/>
<feature type="domain" description="EMC2 TPR-like" evidence="5">
    <location>
        <begin position="92"/>
        <end position="206"/>
    </location>
</feature>
<comment type="function">
    <text evidence="3">Part of the endoplasmic reticulum membrane protein complex (EMC) that enables the energy-independent insertion into endoplasmic reticulum membranes of newly synthesized membrane proteins.</text>
</comment>
<reference evidence="6" key="1">
    <citation type="submission" date="2013-10" db="EMBL/GenBank/DDBJ databases">
        <title>Genomic analysis of the causative agents of coccidiosis in chickens.</title>
        <authorList>
            <person name="Reid A.J."/>
            <person name="Blake D."/>
            <person name="Billington K."/>
            <person name="Browne H."/>
            <person name="Dunn M."/>
            <person name="Hung S."/>
            <person name="Kawahara F."/>
            <person name="Miranda-Saavedra D."/>
            <person name="Mourier T."/>
            <person name="Nagra H."/>
            <person name="Otto T.D."/>
            <person name="Rawlings N."/>
            <person name="Sanchez A."/>
            <person name="Sanders M."/>
            <person name="Subramaniam C."/>
            <person name="Tay Y."/>
            <person name="Dear P."/>
            <person name="Doerig C."/>
            <person name="Gruber A."/>
            <person name="Parkinson J."/>
            <person name="Shirley M."/>
            <person name="Wan K.L."/>
            <person name="Berriman M."/>
            <person name="Tomley F."/>
            <person name="Pain A."/>
        </authorList>
    </citation>
    <scope>NUCLEOTIDE SEQUENCE [LARGE SCALE GENOMIC DNA]</scope>
    <source>
        <strain evidence="6">Houghton</strain>
    </source>
</reference>
<dbReference type="OMA" id="FRQDRWA"/>
<evidence type="ECO:0000256" key="2">
    <source>
        <dbReference type="ARBA" id="ARBA00022803"/>
    </source>
</evidence>
<dbReference type="InterPro" id="IPR055217">
    <property type="entry name" value="TPR_EMC2"/>
</dbReference>
<sequence length="302" mass="34209">MAEGGAPRGPPKLLLQRLGLQGLKAGLLQAQTRGAPALCLSYGKELLDRFAAALKDEVYAVYETVYLAALTLNEPAVYERCYNALVARWGSSSKRLRGLLMLQQEAAGKHQQAIRLLADYLQQHHGDVGARRRVVATYRIQGNYKSCISFLISHLREYAGDKEAWHELAEVYIHLMLLQQAAFVWEELLMRDPNNLYYLLSYGEGAQDLVLLQQQQKQQQSGSKQQQQQQRQRQQRRRPEDLEAQEALKSAATLLALGLEAAKRLDKMYEQQLQQKSGRIFAAAARRRIAALQKSLEQHRAA</sequence>
<dbReference type="GeneID" id="25255146"/>
<feature type="compositionally biased region" description="Low complexity" evidence="4">
    <location>
        <begin position="217"/>
        <end position="232"/>
    </location>
</feature>
<dbReference type="InterPro" id="IPR011990">
    <property type="entry name" value="TPR-like_helical_dom_sf"/>
</dbReference>
<comment type="subcellular location">
    <subcellularLocation>
        <location evidence="3">Endoplasmic reticulum membrane</location>
        <topology evidence="3">Peripheral membrane protein</topology>
        <orientation evidence="3">Cytoplasmic side</orientation>
    </subcellularLocation>
</comment>
<evidence type="ECO:0000256" key="1">
    <source>
        <dbReference type="ARBA" id="ARBA00022737"/>
    </source>
</evidence>
<keyword evidence="1" id="KW-0677">Repeat</keyword>
<keyword evidence="7" id="KW-1185">Reference proteome</keyword>
<evidence type="ECO:0000256" key="4">
    <source>
        <dbReference type="SAM" id="MobiDB-lite"/>
    </source>
</evidence>
<keyword evidence="2" id="KW-0802">TPR repeat</keyword>
<protein>
    <recommendedName>
        <fullName evidence="3">ER membrane protein complex subunit 2</fullName>
    </recommendedName>
</protein>
<dbReference type="AlphaFoldDB" id="U6KMI3"/>
<dbReference type="SUPFAM" id="SSF48452">
    <property type="entry name" value="TPR-like"/>
    <property type="match status" value="1"/>
</dbReference>
<organism evidence="6 7">
    <name type="scientific">Eimeria tenella</name>
    <name type="common">Coccidian parasite</name>
    <dbReference type="NCBI Taxonomy" id="5802"/>
    <lineage>
        <taxon>Eukaryota</taxon>
        <taxon>Sar</taxon>
        <taxon>Alveolata</taxon>
        <taxon>Apicomplexa</taxon>
        <taxon>Conoidasida</taxon>
        <taxon>Coccidia</taxon>
        <taxon>Eucoccidiorida</taxon>
        <taxon>Eimeriorina</taxon>
        <taxon>Eimeriidae</taxon>
        <taxon>Eimeria</taxon>
    </lineage>
</organism>
<name>U6KMI3_EIMTE</name>
<reference evidence="6" key="2">
    <citation type="submission" date="2013-10" db="EMBL/GenBank/DDBJ databases">
        <authorList>
            <person name="Aslett M."/>
        </authorList>
    </citation>
    <scope>NUCLEOTIDE SEQUENCE [LARGE SCALE GENOMIC DNA]</scope>
    <source>
        <strain evidence="6">Houghton</strain>
    </source>
</reference>
<dbReference type="GO" id="GO:0072546">
    <property type="term" value="C:EMC complex"/>
    <property type="evidence" value="ECO:0007669"/>
    <property type="project" value="UniProtKB-UniRule"/>
</dbReference>
<feature type="region of interest" description="Disordered" evidence="4">
    <location>
        <begin position="217"/>
        <end position="241"/>
    </location>
</feature>
<dbReference type="Gene3D" id="1.25.40.10">
    <property type="entry name" value="Tetratricopeptide repeat domain"/>
    <property type="match status" value="1"/>
</dbReference>
<dbReference type="VEuPathDB" id="ToxoDB:ETH_00030335"/>
<keyword evidence="3" id="KW-0256">Endoplasmic reticulum</keyword>
<dbReference type="PANTHER" id="PTHR12760">
    <property type="entry name" value="TETRATRICOPEPTIDE REPEAT PROTEIN"/>
    <property type="match status" value="1"/>
</dbReference>
<proteinExistence type="inferred from homology"/>
<dbReference type="Pfam" id="PF22890">
    <property type="entry name" value="TPR_EMC2"/>
    <property type="match status" value="1"/>
</dbReference>
<comment type="similarity">
    <text evidence="3">Belongs to the EMC2 family.</text>
</comment>
<evidence type="ECO:0000256" key="3">
    <source>
        <dbReference type="RuleBase" id="RU367091"/>
    </source>
</evidence>
<dbReference type="Proteomes" id="UP000030747">
    <property type="component" value="Unassembled WGS sequence"/>
</dbReference>
<accession>U6KMI3</accession>
<dbReference type="EMBL" id="HG673806">
    <property type="protein sequence ID" value="CDJ38021.1"/>
    <property type="molecule type" value="Genomic_DNA"/>
</dbReference>